<keyword evidence="1" id="KW-0812">Transmembrane</keyword>
<accession>F0SQY4</accession>
<keyword evidence="1" id="KW-0472">Membrane</keyword>
<organism evidence="2 3">
    <name type="scientific">Rubinisphaera brasiliensis (strain ATCC 49424 / DSM 5305 / JCM 21570 / IAM 15109 / NBRC 103401 / IFAM 1448)</name>
    <name type="common">Planctomyces brasiliensis</name>
    <dbReference type="NCBI Taxonomy" id="756272"/>
    <lineage>
        <taxon>Bacteria</taxon>
        <taxon>Pseudomonadati</taxon>
        <taxon>Planctomycetota</taxon>
        <taxon>Planctomycetia</taxon>
        <taxon>Planctomycetales</taxon>
        <taxon>Planctomycetaceae</taxon>
        <taxon>Rubinisphaera</taxon>
    </lineage>
</organism>
<keyword evidence="1" id="KW-1133">Transmembrane helix</keyword>
<dbReference type="AlphaFoldDB" id="F0SQY4"/>
<name>F0SQY4_RUBBR</name>
<evidence type="ECO:0000313" key="2">
    <source>
        <dbReference type="EMBL" id="ADY60205.1"/>
    </source>
</evidence>
<gene>
    <name evidence="2" type="ordered locus">Plabr_2605</name>
</gene>
<dbReference type="RefSeq" id="WP_013628929.1">
    <property type="nucleotide sequence ID" value="NC_015174.1"/>
</dbReference>
<dbReference type="KEGG" id="pbs:Plabr_2605"/>
<evidence type="ECO:0000313" key="3">
    <source>
        <dbReference type="Proteomes" id="UP000006860"/>
    </source>
</evidence>
<dbReference type="Proteomes" id="UP000006860">
    <property type="component" value="Chromosome"/>
</dbReference>
<sequence>MSLPSNTQQSLRRLKELEKLAQADAHPRRTWKDYVKLKSDNLFLLTLITTLVCLGCLMVMFMHDAESRERMAKERDKYASEEAVALATREIPLGKFESISQSAADQGNVSVLQYEAFITTGSSIVELQEAENAIRSHKQRLRATVELVMNKATDSELKEPSLGVVRGQLVEKLNGVVGDQMVQDVQFANFLHFQVPDTK</sequence>
<dbReference type="HOGENOM" id="CLU_1371338_0_0_0"/>
<reference evidence="3" key="1">
    <citation type="submission" date="2011-02" db="EMBL/GenBank/DDBJ databases">
        <title>The complete genome of Planctomyces brasiliensis DSM 5305.</title>
        <authorList>
            <person name="Lucas S."/>
            <person name="Copeland A."/>
            <person name="Lapidus A."/>
            <person name="Bruce D."/>
            <person name="Goodwin L."/>
            <person name="Pitluck S."/>
            <person name="Kyrpides N."/>
            <person name="Mavromatis K."/>
            <person name="Pagani I."/>
            <person name="Ivanova N."/>
            <person name="Ovchinnikova G."/>
            <person name="Lu M."/>
            <person name="Detter J.C."/>
            <person name="Han C."/>
            <person name="Land M."/>
            <person name="Hauser L."/>
            <person name="Markowitz V."/>
            <person name="Cheng J.-F."/>
            <person name="Hugenholtz P."/>
            <person name="Woyke T."/>
            <person name="Wu D."/>
            <person name="Tindall B."/>
            <person name="Pomrenke H.G."/>
            <person name="Brambilla E."/>
            <person name="Klenk H.-P."/>
            <person name="Eisen J.A."/>
        </authorList>
    </citation>
    <scope>NUCLEOTIDE SEQUENCE [LARGE SCALE GENOMIC DNA]</scope>
    <source>
        <strain evidence="3">ATCC 49424 / DSM 5305 / JCM 21570 / IAM 15109 / NBRC 103401 / IFAM 1448</strain>
    </source>
</reference>
<proteinExistence type="predicted"/>
<protein>
    <submittedName>
        <fullName evidence="2">Uncharacterized protein</fullName>
    </submittedName>
</protein>
<feature type="transmembrane region" description="Helical" evidence="1">
    <location>
        <begin position="42"/>
        <end position="61"/>
    </location>
</feature>
<evidence type="ECO:0000256" key="1">
    <source>
        <dbReference type="SAM" id="Phobius"/>
    </source>
</evidence>
<keyword evidence="3" id="KW-1185">Reference proteome</keyword>
<dbReference type="EMBL" id="CP002546">
    <property type="protein sequence ID" value="ADY60205.1"/>
    <property type="molecule type" value="Genomic_DNA"/>
</dbReference>